<proteinExistence type="inferred from homology"/>
<dbReference type="GO" id="GO:0004177">
    <property type="term" value="F:aminopeptidase activity"/>
    <property type="evidence" value="ECO:0007669"/>
    <property type="project" value="UniProtKB-KW"/>
</dbReference>
<dbReference type="GO" id="GO:0046872">
    <property type="term" value="F:metal ion binding"/>
    <property type="evidence" value="ECO:0007669"/>
    <property type="project" value="UniProtKB-KW"/>
</dbReference>
<dbReference type="STRING" id="393762.SAMN05660472_01478"/>
<dbReference type="PRINTS" id="PR00599">
    <property type="entry name" value="MAPEPTIDASE"/>
</dbReference>
<dbReference type="Pfam" id="PF00557">
    <property type="entry name" value="Peptidase_M24"/>
    <property type="match status" value="1"/>
</dbReference>
<keyword evidence="3" id="KW-0378">Hydrolase</keyword>
<evidence type="ECO:0000259" key="5">
    <source>
        <dbReference type="Pfam" id="PF01321"/>
    </source>
</evidence>
<evidence type="ECO:0000256" key="1">
    <source>
        <dbReference type="ARBA" id="ARBA00008766"/>
    </source>
</evidence>
<dbReference type="InterPro" id="IPR000994">
    <property type="entry name" value="Pept_M24"/>
</dbReference>
<feature type="domain" description="Creatinase N-terminal" evidence="5">
    <location>
        <begin position="5"/>
        <end position="127"/>
    </location>
</feature>
<dbReference type="InterPro" id="IPR001714">
    <property type="entry name" value="Pept_M24_MAP"/>
</dbReference>
<organism evidence="6 7">
    <name type="scientific">Natronincola ferrireducens</name>
    <dbReference type="NCBI Taxonomy" id="393762"/>
    <lineage>
        <taxon>Bacteria</taxon>
        <taxon>Bacillati</taxon>
        <taxon>Bacillota</taxon>
        <taxon>Clostridia</taxon>
        <taxon>Peptostreptococcales</taxon>
        <taxon>Natronincolaceae</taxon>
        <taxon>Natronincola</taxon>
    </lineage>
</organism>
<reference evidence="6 7" key="1">
    <citation type="submission" date="2016-10" db="EMBL/GenBank/DDBJ databases">
        <authorList>
            <person name="de Groot N.N."/>
        </authorList>
    </citation>
    <scope>NUCLEOTIDE SEQUENCE [LARGE SCALE GENOMIC DNA]</scope>
    <source>
        <strain evidence="6 7">DSM 18346</strain>
    </source>
</reference>
<dbReference type="InterPro" id="IPR050659">
    <property type="entry name" value="Peptidase_M24B"/>
</dbReference>
<dbReference type="AlphaFoldDB" id="A0A1G9CJ42"/>
<dbReference type="Gene3D" id="3.40.350.10">
    <property type="entry name" value="Creatinase/prolidase N-terminal domain"/>
    <property type="match status" value="1"/>
</dbReference>
<evidence type="ECO:0000259" key="4">
    <source>
        <dbReference type="Pfam" id="PF00557"/>
    </source>
</evidence>
<dbReference type="PANTHER" id="PTHR46112:SF3">
    <property type="entry name" value="AMINOPEPTIDASE YPDF"/>
    <property type="match status" value="1"/>
</dbReference>
<keyword evidence="7" id="KW-1185">Reference proteome</keyword>
<evidence type="ECO:0000313" key="7">
    <source>
        <dbReference type="Proteomes" id="UP000198718"/>
    </source>
</evidence>
<dbReference type="InterPro" id="IPR029149">
    <property type="entry name" value="Creatin/AminoP/Spt16_N"/>
</dbReference>
<dbReference type="Pfam" id="PF01321">
    <property type="entry name" value="Creatinase_N"/>
    <property type="match status" value="1"/>
</dbReference>
<dbReference type="Gene3D" id="3.90.230.10">
    <property type="entry name" value="Creatinase/methionine aminopeptidase superfamily"/>
    <property type="match status" value="1"/>
</dbReference>
<dbReference type="RefSeq" id="WP_090552826.1">
    <property type="nucleotide sequence ID" value="NZ_FNFP01000002.1"/>
</dbReference>
<dbReference type="OrthoDB" id="9806388at2"/>
<dbReference type="EMBL" id="FNFP01000002">
    <property type="protein sequence ID" value="SDK51649.1"/>
    <property type="molecule type" value="Genomic_DNA"/>
</dbReference>
<comment type="similarity">
    <text evidence="1">Belongs to the peptidase M24B family.</text>
</comment>
<dbReference type="CDD" id="cd01092">
    <property type="entry name" value="APP-like"/>
    <property type="match status" value="1"/>
</dbReference>
<dbReference type="InterPro" id="IPR000587">
    <property type="entry name" value="Creatinase_N"/>
</dbReference>
<dbReference type="FunFam" id="3.90.230.10:FF:000014">
    <property type="entry name" value="Aminopeptidase P family protein"/>
    <property type="match status" value="1"/>
</dbReference>
<evidence type="ECO:0000313" key="6">
    <source>
        <dbReference type="EMBL" id="SDK51649.1"/>
    </source>
</evidence>
<dbReference type="SUPFAM" id="SSF55920">
    <property type="entry name" value="Creatinase/aminopeptidase"/>
    <property type="match status" value="1"/>
</dbReference>
<dbReference type="PANTHER" id="PTHR46112">
    <property type="entry name" value="AMINOPEPTIDASE"/>
    <property type="match status" value="1"/>
</dbReference>
<dbReference type="InterPro" id="IPR036005">
    <property type="entry name" value="Creatinase/aminopeptidase-like"/>
</dbReference>
<dbReference type="Proteomes" id="UP000198718">
    <property type="component" value="Unassembled WGS sequence"/>
</dbReference>
<accession>A0A1G9CJ42</accession>
<name>A0A1G9CJ42_9FIRM</name>
<sequence>MNTKISKVRDILYDKNLDGVLIYKPENRRYFSGFTGTTGFIIITKTEAKFITDFRYIQQANEQCKGYDIVENTRYEPLVNVIKNLHIKALGVEEEFFTYGHTLDLQEHLADLELVPLKGALTKIRSIKCQEELKYIERAASIADEAFQYILDFLKPGTVEADIALELEFFMRRHGAAGASFSFIVASGIRSSLPHGVASNKVLEKGDFVTLDYGCIYNGYCSDMTRTVVIGEANDRQKEIYEVVLKAQKTALQQVKPGITGKELDEIARNVIKEKGYGDYFGHGLGHGVGLEIHELPHVNTMGDVPMKPGMVITIEPGIYIPGFGGVRIEDLVVVTDDGYHVLSKTSKELLEIKI</sequence>
<keyword evidence="2" id="KW-0479">Metal-binding</keyword>
<keyword evidence="6" id="KW-0031">Aminopeptidase</keyword>
<protein>
    <submittedName>
        <fullName evidence="6">Xaa-Pro aminopeptidase</fullName>
    </submittedName>
</protein>
<dbReference type="InterPro" id="IPR001131">
    <property type="entry name" value="Peptidase_M24B_aminopep-P_CS"/>
</dbReference>
<evidence type="ECO:0000256" key="3">
    <source>
        <dbReference type="ARBA" id="ARBA00022801"/>
    </source>
</evidence>
<dbReference type="GO" id="GO:0008235">
    <property type="term" value="F:metalloexopeptidase activity"/>
    <property type="evidence" value="ECO:0007669"/>
    <property type="project" value="UniProtKB-ARBA"/>
</dbReference>
<dbReference type="PROSITE" id="PS00491">
    <property type="entry name" value="PROLINE_PEPTIDASE"/>
    <property type="match status" value="1"/>
</dbReference>
<gene>
    <name evidence="6" type="ORF">SAMN05660472_01478</name>
</gene>
<keyword evidence="6" id="KW-0645">Protease</keyword>
<evidence type="ECO:0000256" key="2">
    <source>
        <dbReference type="ARBA" id="ARBA00022723"/>
    </source>
</evidence>
<feature type="domain" description="Peptidase M24" evidence="4">
    <location>
        <begin position="135"/>
        <end position="337"/>
    </location>
</feature>